<evidence type="ECO:0000313" key="6">
    <source>
        <dbReference type="EMBL" id="OIQ68724.1"/>
    </source>
</evidence>
<dbReference type="AlphaFoldDB" id="A0A1J5PMA4"/>
<dbReference type="InterPro" id="IPR036388">
    <property type="entry name" value="WH-like_DNA-bd_sf"/>
</dbReference>
<dbReference type="Gene3D" id="3.30.390.60">
    <property type="entry name" value="Heat-inducible transcription repressor hrca homolog, domain 3"/>
    <property type="match status" value="1"/>
</dbReference>
<name>A0A1J5PMA4_9ZZZZ</name>
<dbReference type="SUPFAM" id="SSF46785">
    <property type="entry name" value="Winged helix' DNA-binding domain"/>
    <property type="match status" value="1"/>
</dbReference>
<keyword evidence="1" id="KW-0678">Repressor</keyword>
<organism evidence="6">
    <name type="scientific">mine drainage metagenome</name>
    <dbReference type="NCBI Taxonomy" id="410659"/>
    <lineage>
        <taxon>unclassified sequences</taxon>
        <taxon>metagenomes</taxon>
        <taxon>ecological metagenomes</taxon>
    </lineage>
</organism>
<sequence length="366" mass="40019">MGHGLAALDKMNDGSRILGEMNDRSREVFRRVVETYLSSGGPVGSRSLTRTMNEKVSAATIRNVMQDLEYLGLLDSPHISAGRVPTQLGLRMFVDGLMEVSSVNEVDREKIDATMGSNERDVSTLLDRVGSALSGITQGASLVLAPKHEAPIKHIEFVSLAPDRALVVLVFADGHVENRVFAPPLGQTASSMREAANFLNAMAEGRTLSDLRNRMKTEITQRRREIDSLAADLVESGLAVWEHEGEAYERLIVRGRANLLAESGDAADLDRIRTLFDDLERKRDIADFLELTEEGEGVRIFIGSENKLFSLSGSSLVVSPYMNADRKIIGAVGVIGPTRLNYGRIVPIVDYTAQLVGRLLSDRGKG</sequence>
<reference evidence="6" key="1">
    <citation type="submission" date="2016-10" db="EMBL/GenBank/DDBJ databases">
        <title>Sequence of Gallionella enrichment culture.</title>
        <authorList>
            <person name="Poehlein A."/>
            <person name="Muehling M."/>
            <person name="Daniel R."/>
        </authorList>
    </citation>
    <scope>NUCLEOTIDE SEQUENCE</scope>
</reference>
<dbReference type="SUPFAM" id="SSF55781">
    <property type="entry name" value="GAF domain-like"/>
    <property type="match status" value="1"/>
</dbReference>
<dbReference type="PANTHER" id="PTHR34824">
    <property type="entry name" value="HEAT-INDUCIBLE TRANSCRIPTION REPRESSOR HRCA"/>
    <property type="match status" value="1"/>
</dbReference>
<evidence type="ECO:0000259" key="5">
    <source>
        <dbReference type="Pfam" id="PF01628"/>
    </source>
</evidence>
<dbReference type="InterPro" id="IPR002571">
    <property type="entry name" value="HrcA"/>
</dbReference>
<dbReference type="GO" id="GO:0003677">
    <property type="term" value="F:DNA binding"/>
    <property type="evidence" value="ECO:0007669"/>
    <property type="project" value="InterPro"/>
</dbReference>
<keyword evidence="2" id="KW-0805">Transcription regulation</keyword>
<evidence type="ECO:0000256" key="3">
    <source>
        <dbReference type="ARBA" id="ARBA00023016"/>
    </source>
</evidence>
<evidence type="ECO:0000256" key="1">
    <source>
        <dbReference type="ARBA" id="ARBA00022491"/>
    </source>
</evidence>
<dbReference type="Gene3D" id="1.10.10.10">
    <property type="entry name" value="Winged helix-like DNA-binding domain superfamily/Winged helix DNA-binding domain"/>
    <property type="match status" value="1"/>
</dbReference>
<evidence type="ECO:0000256" key="4">
    <source>
        <dbReference type="ARBA" id="ARBA00023163"/>
    </source>
</evidence>
<dbReference type="InterPro" id="IPR023120">
    <property type="entry name" value="WHTH_transcript_rep_HrcA_IDD"/>
</dbReference>
<evidence type="ECO:0000256" key="2">
    <source>
        <dbReference type="ARBA" id="ARBA00023015"/>
    </source>
</evidence>
<protein>
    <submittedName>
        <fullName evidence="6">Heat-inducible transcription repressor HrcA</fullName>
    </submittedName>
</protein>
<accession>A0A1J5PMA4</accession>
<dbReference type="NCBIfam" id="TIGR00331">
    <property type="entry name" value="hrcA"/>
    <property type="match status" value="1"/>
</dbReference>
<dbReference type="PIRSF" id="PIRSF005485">
    <property type="entry name" value="HrcA"/>
    <property type="match status" value="1"/>
</dbReference>
<dbReference type="Pfam" id="PF01628">
    <property type="entry name" value="HrcA"/>
    <property type="match status" value="1"/>
</dbReference>
<dbReference type="EMBL" id="MLJW01005142">
    <property type="protein sequence ID" value="OIQ68724.1"/>
    <property type="molecule type" value="Genomic_DNA"/>
</dbReference>
<feature type="domain" description="Heat-inducible transcription repressor HrcA C-terminal" evidence="5">
    <location>
        <begin position="124"/>
        <end position="346"/>
    </location>
</feature>
<dbReference type="PANTHER" id="PTHR34824:SF1">
    <property type="entry name" value="HEAT-INDUCIBLE TRANSCRIPTION REPRESSOR HRCA"/>
    <property type="match status" value="1"/>
</dbReference>
<proteinExistence type="inferred from homology"/>
<dbReference type="InterPro" id="IPR036390">
    <property type="entry name" value="WH_DNA-bd_sf"/>
</dbReference>
<dbReference type="InterPro" id="IPR021153">
    <property type="entry name" value="HrcA_C"/>
</dbReference>
<dbReference type="Gene3D" id="3.30.450.40">
    <property type="match status" value="1"/>
</dbReference>
<dbReference type="InterPro" id="IPR029016">
    <property type="entry name" value="GAF-like_dom_sf"/>
</dbReference>
<comment type="caution">
    <text evidence="6">The sequence shown here is derived from an EMBL/GenBank/DDBJ whole genome shotgun (WGS) entry which is preliminary data.</text>
</comment>
<keyword evidence="4" id="KW-0804">Transcription</keyword>
<gene>
    <name evidence="6" type="primary">hrcA_15</name>
    <name evidence="6" type="ORF">GALL_496790</name>
</gene>
<dbReference type="GO" id="GO:0045892">
    <property type="term" value="P:negative regulation of DNA-templated transcription"/>
    <property type="evidence" value="ECO:0007669"/>
    <property type="project" value="TreeGrafter"/>
</dbReference>
<dbReference type="HAMAP" id="MF_00081">
    <property type="entry name" value="HrcA"/>
    <property type="match status" value="1"/>
</dbReference>
<keyword evidence="3" id="KW-0346">Stress response</keyword>